<evidence type="ECO:0000256" key="8">
    <source>
        <dbReference type="SAM" id="MobiDB-lite"/>
    </source>
</evidence>
<dbReference type="PhylomeDB" id="A0A0G4FLN5"/>
<keyword evidence="9" id="KW-0732">Signal</keyword>
<dbReference type="InterPro" id="IPR049625">
    <property type="entry name" value="Glyco_transf_61_cat"/>
</dbReference>
<dbReference type="GO" id="GO:0016020">
    <property type="term" value="C:membrane"/>
    <property type="evidence" value="ECO:0007669"/>
    <property type="project" value="UniProtKB-SubCell"/>
</dbReference>
<dbReference type="InterPro" id="IPR007657">
    <property type="entry name" value="Glycosyltransferase_61"/>
</dbReference>
<dbReference type="AlphaFoldDB" id="A0A0G4FLN5"/>
<reference evidence="11" key="1">
    <citation type="submission" date="2014-11" db="EMBL/GenBank/DDBJ databases">
        <authorList>
            <person name="Otto D Thomas"/>
            <person name="Naeem Raeece"/>
        </authorList>
    </citation>
    <scope>NUCLEOTIDE SEQUENCE</scope>
</reference>
<evidence type="ECO:0000313" key="11">
    <source>
        <dbReference type="EMBL" id="CEM14922.1"/>
    </source>
</evidence>
<dbReference type="PANTHER" id="PTHR20961:SF38">
    <property type="entry name" value="PROTEIN O-LINKED-MANNOSE BETA-1,4-N-ACETYLGLUCOSAMINYLTRANSFERASE 2"/>
    <property type="match status" value="1"/>
</dbReference>
<dbReference type="EMBL" id="CDMZ01000466">
    <property type="protein sequence ID" value="CEM14922.1"/>
    <property type="molecule type" value="Genomic_DNA"/>
</dbReference>
<evidence type="ECO:0000256" key="5">
    <source>
        <dbReference type="ARBA" id="ARBA00022989"/>
    </source>
</evidence>
<dbReference type="GO" id="GO:0016757">
    <property type="term" value="F:glycosyltransferase activity"/>
    <property type="evidence" value="ECO:0007669"/>
    <property type="project" value="UniProtKB-KW"/>
</dbReference>
<evidence type="ECO:0000256" key="3">
    <source>
        <dbReference type="ARBA" id="ARBA00022679"/>
    </source>
</evidence>
<dbReference type="PANTHER" id="PTHR20961">
    <property type="entry name" value="GLYCOSYLTRANSFERASE"/>
    <property type="match status" value="1"/>
</dbReference>
<proteinExistence type="predicted"/>
<sequence length="501" mass="57425">MNRRMTQGSVALGALLLVLRVFPSGATTLDAEGADCPDPEGPPVSRSREEKEQRPIVDCRIDADMLDTCDYETLCFDGDRYFIVAAAVEKALEEATSSFHSADRYIGRQDSRNSLQAYRYHFEAGEKKAATPLNYLDNYAFISWEQMMEKGPVEWLPDGTKFVTIEQNPNLYHFASFFMPLWTDVLDRPEGSVYFLNTEEKCLTPWKRMLLTELLSRGRGLFSEQELDAWLDGITERPPELPKPTWPILLRDHLWEIPEEPLNRCLHPEWKLRMPYAVCARNARTFAFRQHVLGGWRDHATLRGALKLSERPYSERQNSPRVTIVGRESGPTRRFRNPEGLVEVAQQLPSYLNVSVRYEPGMPTDPREQAELMAETDVLVTVHGAGLTNGMFLSQNAAVIEIFPFAFLQTNIYREMLQRAGIYHRALHGVFTETHEKELMEMGEDQQTCASLARQEGYIKRRADINLNCFHQAWKAADVTVDLEEFRQTLLDCVLQLSSHV</sequence>
<feature type="region of interest" description="Disordered" evidence="8">
    <location>
        <begin position="30"/>
        <end position="53"/>
    </location>
</feature>
<keyword evidence="2" id="KW-0328">Glycosyltransferase</keyword>
<feature type="domain" description="Glycosyltransferase 61 catalytic" evidence="10">
    <location>
        <begin position="278"/>
        <end position="400"/>
    </location>
</feature>
<dbReference type="VEuPathDB" id="CryptoDB:Cvel_17655"/>
<keyword evidence="3" id="KW-0808">Transferase</keyword>
<keyword evidence="5" id="KW-1133">Transmembrane helix</keyword>
<keyword evidence="7" id="KW-0325">Glycoprotein</keyword>
<protein>
    <recommendedName>
        <fullName evidence="10">Glycosyltransferase 61 catalytic domain-containing protein</fullName>
    </recommendedName>
</protein>
<evidence type="ECO:0000259" key="10">
    <source>
        <dbReference type="Pfam" id="PF04577"/>
    </source>
</evidence>
<feature type="signal peptide" evidence="9">
    <location>
        <begin position="1"/>
        <end position="26"/>
    </location>
</feature>
<evidence type="ECO:0000256" key="7">
    <source>
        <dbReference type="ARBA" id="ARBA00023180"/>
    </source>
</evidence>
<feature type="chain" id="PRO_5005189263" description="Glycosyltransferase 61 catalytic domain-containing protein" evidence="9">
    <location>
        <begin position="27"/>
        <end position="501"/>
    </location>
</feature>
<evidence type="ECO:0000256" key="2">
    <source>
        <dbReference type="ARBA" id="ARBA00022676"/>
    </source>
</evidence>
<evidence type="ECO:0000256" key="4">
    <source>
        <dbReference type="ARBA" id="ARBA00022692"/>
    </source>
</evidence>
<evidence type="ECO:0000256" key="6">
    <source>
        <dbReference type="ARBA" id="ARBA00023136"/>
    </source>
</evidence>
<evidence type="ECO:0000256" key="9">
    <source>
        <dbReference type="SAM" id="SignalP"/>
    </source>
</evidence>
<organism evidence="11">
    <name type="scientific">Chromera velia CCMP2878</name>
    <dbReference type="NCBI Taxonomy" id="1169474"/>
    <lineage>
        <taxon>Eukaryota</taxon>
        <taxon>Sar</taxon>
        <taxon>Alveolata</taxon>
        <taxon>Colpodellida</taxon>
        <taxon>Chromeraceae</taxon>
        <taxon>Chromera</taxon>
    </lineage>
</organism>
<gene>
    <name evidence="11" type="ORF">Cvel_17655</name>
</gene>
<evidence type="ECO:0000256" key="1">
    <source>
        <dbReference type="ARBA" id="ARBA00004167"/>
    </source>
</evidence>
<keyword evidence="6" id="KW-0472">Membrane</keyword>
<name>A0A0G4FLN5_9ALVE</name>
<accession>A0A0G4FLN5</accession>
<comment type="subcellular location">
    <subcellularLocation>
        <location evidence="1">Membrane</location>
        <topology evidence="1">Single-pass membrane protein</topology>
    </subcellularLocation>
</comment>
<dbReference type="Pfam" id="PF04577">
    <property type="entry name" value="Glyco_transf_61"/>
    <property type="match status" value="1"/>
</dbReference>
<keyword evidence="4" id="KW-0812">Transmembrane</keyword>